<reference evidence="1 2" key="1">
    <citation type="submission" date="2000-11" db="EMBL/GenBank/DDBJ databases">
        <title>Bacteriophage Felix O1: Genetic Characterization.</title>
        <authorList>
            <person name="Sriranganathan N."/>
            <person name="Whichard J.M."/>
            <person name="Pierson F.W."/>
            <person name="Kapur V."/>
            <person name="Weigt L.A."/>
        </authorList>
    </citation>
    <scope>NUCLEOTIDE SEQUENCE [LARGE SCALE GENOMIC DNA]</scope>
    <source>
        <strain evidence="1">Felix O1-VT1</strain>
    </source>
</reference>
<evidence type="ECO:0000313" key="2">
    <source>
        <dbReference type="Proteomes" id="UP000009070"/>
    </source>
</evidence>
<proteinExistence type="predicted"/>
<accession>Q6KG59</accession>
<evidence type="ECO:0000313" key="1">
    <source>
        <dbReference type="EMBL" id="AAQ14743.1"/>
    </source>
</evidence>
<dbReference type="EMBL" id="AF320576">
    <property type="protein sequence ID" value="AAQ14743.1"/>
    <property type="molecule type" value="Genomic_DNA"/>
</dbReference>
<dbReference type="Proteomes" id="UP000009070">
    <property type="component" value="Segment"/>
</dbReference>
<organismHost>
    <name type="scientific">Salmonella</name>
    <dbReference type="NCBI Taxonomy" id="590"/>
</organismHost>
<organism evidence="1 2">
    <name type="scientific">Salmonella phage Felix O1 (isolate Felix O1-VT1)</name>
    <name type="common">Bacteriophage Felix O1</name>
    <dbReference type="NCBI Taxonomy" id="1283336"/>
    <lineage>
        <taxon>Viruses</taxon>
        <taxon>Duplodnaviria</taxon>
        <taxon>Heunggongvirae</taxon>
        <taxon>Uroviricota</taxon>
        <taxon>Caudoviricetes</taxon>
        <taxon>Andersonviridae</taxon>
        <taxon>Ounavirinae</taxon>
        <taxon>Felixounavirus</taxon>
        <taxon>Felixounavirus felixO1</taxon>
    </lineage>
</organism>
<sequence>MTIFRFLNVFPTFFQDNVDVHLFDFHSFLQKLKKAPVGASYHILLKLLVNIISNITKSCVTELLRVTKD</sequence>
<protein>
    <submittedName>
        <fullName evidence="1">Uncharacterized protein</fullName>
    </submittedName>
</protein>
<keyword evidence="2" id="KW-1185">Reference proteome</keyword>
<name>Q6KG59_BPFO1</name>